<dbReference type="EMBL" id="LAZR01041315">
    <property type="protein sequence ID" value="KKL12304.1"/>
    <property type="molecule type" value="Genomic_DNA"/>
</dbReference>
<dbReference type="InterPro" id="IPR013083">
    <property type="entry name" value="Znf_RING/FYVE/PHD"/>
</dbReference>
<proteinExistence type="predicted"/>
<evidence type="ECO:0000313" key="5">
    <source>
        <dbReference type="EMBL" id="KKL12304.1"/>
    </source>
</evidence>
<dbReference type="SMART" id="SM00184">
    <property type="entry name" value="RING"/>
    <property type="match status" value="1"/>
</dbReference>
<dbReference type="PANTHER" id="PTHR45969">
    <property type="entry name" value="RING ZINC FINGER PROTEIN-RELATED"/>
    <property type="match status" value="1"/>
</dbReference>
<comment type="caution">
    <text evidence="5">The sequence shown here is derived from an EMBL/GenBank/DDBJ whole genome shotgun (WGS) entry which is preliminary data.</text>
</comment>
<keyword evidence="2" id="KW-0863">Zinc-finger</keyword>
<keyword evidence="3" id="KW-0862">Zinc</keyword>
<evidence type="ECO:0000256" key="2">
    <source>
        <dbReference type="ARBA" id="ARBA00022771"/>
    </source>
</evidence>
<evidence type="ECO:0000256" key="1">
    <source>
        <dbReference type="ARBA" id="ARBA00022723"/>
    </source>
</evidence>
<dbReference type="AlphaFoldDB" id="A0A0F9ARV6"/>
<sequence>MAEVDTCTICLEQILGDEYTLNCNHKYHRDCITRWLHQNPNCPLCREPVDADHRYVDDGIMSEERRQYIEILKKLCLFTAQGLEWLFPAGLQGYKEKASELLESDKGKELLQTAGEDFGSSESLLPRRLIMLLGTRGLRQFIANDGLYRLFQYFHSSNGE</sequence>
<dbReference type="SUPFAM" id="SSF57850">
    <property type="entry name" value="RING/U-box"/>
    <property type="match status" value="1"/>
</dbReference>
<evidence type="ECO:0000259" key="4">
    <source>
        <dbReference type="PROSITE" id="PS50089"/>
    </source>
</evidence>
<accession>A0A0F9ARV6</accession>
<dbReference type="PANTHER" id="PTHR45969:SF69">
    <property type="entry name" value="FINGER DOMAIN PROTEIN, PUTATIVE (AFU_ORTHOLOGUE AFUA_3G12190)-RELATED"/>
    <property type="match status" value="1"/>
</dbReference>
<dbReference type="GO" id="GO:0061630">
    <property type="term" value="F:ubiquitin protein ligase activity"/>
    <property type="evidence" value="ECO:0007669"/>
    <property type="project" value="TreeGrafter"/>
</dbReference>
<reference evidence="5" key="1">
    <citation type="journal article" date="2015" name="Nature">
        <title>Complex archaea that bridge the gap between prokaryotes and eukaryotes.</title>
        <authorList>
            <person name="Spang A."/>
            <person name="Saw J.H."/>
            <person name="Jorgensen S.L."/>
            <person name="Zaremba-Niedzwiedzka K."/>
            <person name="Martijn J."/>
            <person name="Lind A.E."/>
            <person name="van Eijk R."/>
            <person name="Schleper C."/>
            <person name="Guy L."/>
            <person name="Ettema T.J."/>
        </authorList>
    </citation>
    <scope>NUCLEOTIDE SEQUENCE</scope>
</reference>
<feature type="domain" description="RING-type" evidence="4">
    <location>
        <begin position="7"/>
        <end position="46"/>
    </location>
</feature>
<protein>
    <recommendedName>
        <fullName evidence="4">RING-type domain-containing protein</fullName>
    </recommendedName>
</protein>
<dbReference type="GO" id="GO:0016567">
    <property type="term" value="P:protein ubiquitination"/>
    <property type="evidence" value="ECO:0007669"/>
    <property type="project" value="TreeGrafter"/>
</dbReference>
<evidence type="ECO:0000256" key="3">
    <source>
        <dbReference type="ARBA" id="ARBA00022833"/>
    </source>
</evidence>
<dbReference type="GO" id="GO:0008270">
    <property type="term" value="F:zinc ion binding"/>
    <property type="evidence" value="ECO:0007669"/>
    <property type="project" value="UniProtKB-KW"/>
</dbReference>
<organism evidence="5">
    <name type="scientific">marine sediment metagenome</name>
    <dbReference type="NCBI Taxonomy" id="412755"/>
    <lineage>
        <taxon>unclassified sequences</taxon>
        <taxon>metagenomes</taxon>
        <taxon>ecological metagenomes</taxon>
    </lineage>
</organism>
<dbReference type="PROSITE" id="PS50089">
    <property type="entry name" value="ZF_RING_2"/>
    <property type="match status" value="1"/>
</dbReference>
<name>A0A0F9ARV6_9ZZZZ</name>
<keyword evidence="1" id="KW-0479">Metal-binding</keyword>
<dbReference type="InterPro" id="IPR001841">
    <property type="entry name" value="Znf_RING"/>
</dbReference>
<gene>
    <name evidence="5" type="ORF">LCGC14_2537100</name>
</gene>
<dbReference type="Pfam" id="PF13639">
    <property type="entry name" value="zf-RING_2"/>
    <property type="match status" value="1"/>
</dbReference>
<dbReference type="Gene3D" id="3.30.40.10">
    <property type="entry name" value="Zinc/RING finger domain, C3HC4 (zinc finger)"/>
    <property type="match status" value="1"/>
</dbReference>